<feature type="domain" description="N-acetyltransferase" evidence="4">
    <location>
        <begin position="1"/>
        <end position="152"/>
    </location>
</feature>
<dbReference type="RefSeq" id="WP_267279450.1">
    <property type="nucleotide sequence ID" value="NZ_JAOVZV010000001.1"/>
</dbReference>
<keyword evidence="1" id="KW-0808">Transferase</keyword>
<proteinExistence type="predicted"/>
<evidence type="ECO:0000256" key="2">
    <source>
        <dbReference type="ARBA" id="ARBA00023315"/>
    </source>
</evidence>
<evidence type="ECO:0000256" key="1">
    <source>
        <dbReference type="ARBA" id="ARBA00022679"/>
    </source>
</evidence>
<dbReference type="PANTHER" id="PTHR10545:SF29">
    <property type="entry name" value="GH14572P-RELATED"/>
    <property type="match status" value="1"/>
</dbReference>
<dbReference type="Gene3D" id="3.40.630.30">
    <property type="match status" value="1"/>
</dbReference>
<keyword evidence="2" id="KW-0012">Acyltransferase</keyword>
<sequence length="152" mass="17980">MTIRKAVKKDSTQIWNLMRELAVFEKYIDSFAITPEIVRKKGFQKQPPDFYCLVASDNDLIIGILVYYFLPFTAQNRPAIYMKELYVDQNYRGHKIGEKLMFALKEEAIMNNCLQIKWTVAPWNTSGQKFYERIGASQNNDWLSYEWNTEEN</sequence>
<dbReference type="PROSITE" id="PS51186">
    <property type="entry name" value="GNAT"/>
    <property type="match status" value="1"/>
</dbReference>
<dbReference type="EMBL" id="JAOVZV010000001">
    <property type="protein sequence ID" value="MCX8530767.1"/>
    <property type="molecule type" value="Genomic_DNA"/>
</dbReference>
<name>A0ABT3XY22_9FLAO</name>
<feature type="transmembrane region" description="Helical" evidence="3">
    <location>
        <begin position="50"/>
        <end position="70"/>
    </location>
</feature>
<dbReference type="InterPro" id="IPR051016">
    <property type="entry name" value="Diverse_Substrate_AcTransf"/>
</dbReference>
<accession>A0ABT3XY22</accession>
<evidence type="ECO:0000256" key="3">
    <source>
        <dbReference type="SAM" id="Phobius"/>
    </source>
</evidence>
<evidence type="ECO:0000313" key="6">
    <source>
        <dbReference type="Proteomes" id="UP001070176"/>
    </source>
</evidence>
<comment type="caution">
    <text evidence="5">The sequence shown here is derived from an EMBL/GenBank/DDBJ whole genome shotgun (WGS) entry which is preliminary data.</text>
</comment>
<keyword evidence="3" id="KW-1133">Transmembrane helix</keyword>
<keyword evidence="6" id="KW-1185">Reference proteome</keyword>
<dbReference type="CDD" id="cd04301">
    <property type="entry name" value="NAT_SF"/>
    <property type="match status" value="1"/>
</dbReference>
<dbReference type="InterPro" id="IPR016181">
    <property type="entry name" value="Acyl_CoA_acyltransferase"/>
</dbReference>
<dbReference type="PANTHER" id="PTHR10545">
    <property type="entry name" value="DIAMINE N-ACETYLTRANSFERASE"/>
    <property type="match status" value="1"/>
</dbReference>
<gene>
    <name evidence="5" type="ORF">OEA66_00190</name>
</gene>
<keyword evidence="3" id="KW-0472">Membrane</keyword>
<evidence type="ECO:0000313" key="5">
    <source>
        <dbReference type="EMBL" id="MCX8530767.1"/>
    </source>
</evidence>
<keyword evidence="3" id="KW-0812">Transmembrane</keyword>
<protein>
    <submittedName>
        <fullName evidence="5">GNAT family N-acetyltransferase</fullName>
    </submittedName>
</protein>
<dbReference type="Pfam" id="PF00583">
    <property type="entry name" value="Acetyltransf_1"/>
    <property type="match status" value="1"/>
</dbReference>
<dbReference type="Proteomes" id="UP001070176">
    <property type="component" value="Unassembled WGS sequence"/>
</dbReference>
<dbReference type="InterPro" id="IPR000182">
    <property type="entry name" value="GNAT_dom"/>
</dbReference>
<reference evidence="5" key="1">
    <citation type="submission" date="2022-10" db="EMBL/GenBank/DDBJ databases">
        <title>Chryseobacterium sp. nov., a novel bacterial species.</title>
        <authorList>
            <person name="Cao Y."/>
        </authorList>
    </citation>
    <scope>NUCLEOTIDE SEQUENCE</scope>
    <source>
        <strain evidence="5">KC 927</strain>
    </source>
</reference>
<organism evidence="5 6">
    <name type="scientific">Chryseobacterium luquanense</name>
    <dbReference type="NCBI Taxonomy" id="2983766"/>
    <lineage>
        <taxon>Bacteria</taxon>
        <taxon>Pseudomonadati</taxon>
        <taxon>Bacteroidota</taxon>
        <taxon>Flavobacteriia</taxon>
        <taxon>Flavobacteriales</taxon>
        <taxon>Weeksellaceae</taxon>
        <taxon>Chryseobacterium group</taxon>
        <taxon>Chryseobacterium</taxon>
    </lineage>
</organism>
<evidence type="ECO:0000259" key="4">
    <source>
        <dbReference type="PROSITE" id="PS51186"/>
    </source>
</evidence>
<dbReference type="SUPFAM" id="SSF55729">
    <property type="entry name" value="Acyl-CoA N-acyltransferases (Nat)"/>
    <property type="match status" value="1"/>
</dbReference>